<dbReference type="InterPro" id="IPR000160">
    <property type="entry name" value="GGDEF_dom"/>
</dbReference>
<keyword evidence="5" id="KW-0808">Transferase</keyword>
<dbReference type="CDD" id="cd01949">
    <property type="entry name" value="GGDEF"/>
    <property type="match status" value="1"/>
</dbReference>
<dbReference type="EC" id="2.7.7.65" evidence="2"/>
<organism evidence="13 14">
    <name type="scientific">Novosphingobium lindaniclasticum LE124</name>
    <dbReference type="NCBI Taxonomy" id="1096930"/>
    <lineage>
        <taxon>Bacteria</taxon>
        <taxon>Pseudomonadati</taxon>
        <taxon>Pseudomonadota</taxon>
        <taxon>Alphaproteobacteria</taxon>
        <taxon>Sphingomonadales</taxon>
        <taxon>Sphingomonadaceae</taxon>
        <taxon>Novosphingobium</taxon>
    </lineage>
</organism>
<dbReference type="Pfam" id="PF21118">
    <property type="entry name" value="DosC_2nd"/>
    <property type="match status" value="1"/>
</dbReference>
<proteinExistence type="predicted"/>
<feature type="domain" description="GGDEF" evidence="12">
    <location>
        <begin position="319"/>
        <end position="452"/>
    </location>
</feature>
<evidence type="ECO:0000256" key="11">
    <source>
        <dbReference type="ARBA" id="ARBA00034247"/>
    </source>
</evidence>
<evidence type="ECO:0000256" key="8">
    <source>
        <dbReference type="ARBA" id="ARBA00022842"/>
    </source>
</evidence>
<sequence>MGGDLRNAPLKEADEDSGDGLVTALKNIVEANADDLVALFYKTLLQDDEAKHFLNYSVVETRLTSSLRAWLVELLGPSDIRESPDIQDRQRIVGEAHARIKIPVHLVMEGALVIKSRLAELIAVDIDDAAAAIANVQLVNDRIDTAIMLMSKAYMRDATARARLDEAYRLFSLDQDIGIEKEAQRASLMQWSQETLFALLGGSLSLSKLSTSQFGLWVRHRAGLMFERSPAFENLTAEIGRIDNILLPKIESGNGRSGDNDALHQLHSAVNEILFIMNDLFQVLNSMENGRDPLTRALNRRFLPSILGREITIANQNKSALTILMVDVDHFKSINDRFGHQIGDVVLKQVAQVVMENVRPSDFVFRYGGEEFLIILSETHLNEAKGIAERIRTDLCDRELDAEVPQVLKVSASIGIAEHLGHPDQNYLIKAADEALYQAKANGRNRVEIAVAMALSENR</sequence>
<protein>
    <recommendedName>
        <fullName evidence="3">Diguanylate cyclase DosC</fullName>
        <ecNumber evidence="2">2.7.7.65</ecNumber>
    </recommendedName>
    <alternativeName>
        <fullName evidence="10">Direct oxygen-sensing cyclase</fullName>
    </alternativeName>
</protein>
<evidence type="ECO:0000313" key="13">
    <source>
        <dbReference type="EMBL" id="EQB17802.1"/>
    </source>
</evidence>
<evidence type="ECO:0000256" key="4">
    <source>
        <dbReference type="ARBA" id="ARBA00022617"/>
    </source>
</evidence>
<dbReference type="PATRIC" id="fig|1096930.3.peg.1264"/>
<dbReference type="InterPro" id="IPR048442">
    <property type="entry name" value="DosC_2nd"/>
</dbReference>
<dbReference type="Pfam" id="PF11563">
    <property type="entry name" value="Protoglobin"/>
    <property type="match status" value="1"/>
</dbReference>
<dbReference type="AlphaFoldDB" id="T0HXM6"/>
<reference evidence="13 14" key="1">
    <citation type="journal article" date="2013" name="Genome Announc.">
        <title>Genome Sequence of Novosphingobium lindaniclasticum LE124T, Isolated from a Hexachlorocyclohexane Dumpsite.</title>
        <authorList>
            <person name="Saxena A."/>
            <person name="Nayyar N."/>
            <person name="Sangwan N."/>
            <person name="Kumari R."/>
            <person name="Khurana J.P."/>
            <person name="Lal R."/>
        </authorList>
    </citation>
    <scope>NUCLEOTIDE SEQUENCE [LARGE SCALE GENOMIC DNA]</scope>
    <source>
        <strain evidence="13 14">LE124</strain>
    </source>
</reference>
<evidence type="ECO:0000256" key="1">
    <source>
        <dbReference type="ARBA" id="ARBA00001971"/>
    </source>
</evidence>
<dbReference type="OrthoDB" id="9812260at2"/>
<dbReference type="EMBL" id="ATHL01000050">
    <property type="protein sequence ID" value="EQB17802.1"/>
    <property type="molecule type" value="Genomic_DNA"/>
</dbReference>
<keyword evidence="6" id="KW-0479">Metal-binding</keyword>
<comment type="catalytic activity">
    <reaction evidence="11">
        <text>2 GTP = 3',3'-c-di-GMP + 2 diphosphate</text>
        <dbReference type="Rhea" id="RHEA:24898"/>
        <dbReference type="ChEBI" id="CHEBI:33019"/>
        <dbReference type="ChEBI" id="CHEBI:37565"/>
        <dbReference type="ChEBI" id="CHEBI:58805"/>
        <dbReference type="EC" id="2.7.7.65"/>
    </reaction>
</comment>
<dbReference type="InterPro" id="IPR029787">
    <property type="entry name" value="Nucleotide_cyclase"/>
</dbReference>
<dbReference type="eggNOG" id="COG3706">
    <property type="taxonomic scope" value="Bacteria"/>
</dbReference>
<name>T0HXM6_9SPHN</name>
<dbReference type="CDD" id="cd14757">
    <property type="entry name" value="GS_EcDosC-like_GGDEF"/>
    <property type="match status" value="1"/>
</dbReference>
<dbReference type="UniPathway" id="UPA00599"/>
<evidence type="ECO:0000256" key="9">
    <source>
        <dbReference type="ARBA" id="ARBA00023004"/>
    </source>
</evidence>
<dbReference type="Pfam" id="PF00990">
    <property type="entry name" value="GGDEF"/>
    <property type="match status" value="1"/>
</dbReference>
<dbReference type="Proteomes" id="UP000015527">
    <property type="component" value="Unassembled WGS sequence"/>
</dbReference>
<keyword evidence="7" id="KW-0547">Nucleotide-binding</keyword>
<dbReference type="GO" id="GO:0046872">
    <property type="term" value="F:metal ion binding"/>
    <property type="evidence" value="ECO:0007669"/>
    <property type="project" value="UniProtKB-KW"/>
</dbReference>
<keyword evidence="8" id="KW-0460">Magnesium</keyword>
<gene>
    <name evidence="13" type="ORF">L284_06380</name>
</gene>
<dbReference type="InterPro" id="IPR050469">
    <property type="entry name" value="Diguanylate_Cyclase"/>
</dbReference>
<dbReference type="InterPro" id="IPR009050">
    <property type="entry name" value="Globin-like_sf"/>
</dbReference>
<evidence type="ECO:0000256" key="6">
    <source>
        <dbReference type="ARBA" id="ARBA00022723"/>
    </source>
</evidence>
<evidence type="ECO:0000256" key="2">
    <source>
        <dbReference type="ARBA" id="ARBA00012528"/>
    </source>
</evidence>
<accession>T0HXM6</accession>
<dbReference type="PROSITE" id="PS50887">
    <property type="entry name" value="GGDEF"/>
    <property type="match status" value="1"/>
</dbReference>
<evidence type="ECO:0000256" key="10">
    <source>
        <dbReference type="ARBA" id="ARBA00029839"/>
    </source>
</evidence>
<dbReference type="SUPFAM" id="SSF46458">
    <property type="entry name" value="Globin-like"/>
    <property type="match status" value="1"/>
</dbReference>
<dbReference type="GO" id="GO:0000166">
    <property type="term" value="F:nucleotide binding"/>
    <property type="evidence" value="ECO:0007669"/>
    <property type="project" value="UniProtKB-KW"/>
</dbReference>
<dbReference type="InterPro" id="IPR043128">
    <property type="entry name" value="Rev_trsase/Diguanyl_cyclase"/>
</dbReference>
<dbReference type="GO" id="GO:0019825">
    <property type="term" value="F:oxygen binding"/>
    <property type="evidence" value="ECO:0007669"/>
    <property type="project" value="InterPro"/>
</dbReference>
<keyword evidence="14" id="KW-1185">Reference proteome</keyword>
<dbReference type="SUPFAM" id="SSF55073">
    <property type="entry name" value="Nucleotide cyclase"/>
    <property type="match status" value="1"/>
</dbReference>
<keyword evidence="4" id="KW-0349">Heme</keyword>
<evidence type="ECO:0000313" key="14">
    <source>
        <dbReference type="Proteomes" id="UP000015527"/>
    </source>
</evidence>
<evidence type="ECO:0000256" key="3">
    <source>
        <dbReference type="ARBA" id="ARBA00015125"/>
    </source>
</evidence>
<evidence type="ECO:0000259" key="12">
    <source>
        <dbReference type="PROSITE" id="PS50887"/>
    </source>
</evidence>
<dbReference type="PANTHER" id="PTHR45138:SF9">
    <property type="entry name" value="DIGUANYLATE CYCLASE DGCM-RELATED"/>
    <property type="match status" value="1"/>
</dbReference>
<dbReference type="Gene3D" id="1.10.490.10">
    <property type="entry name" value="Globins"/>
    <property type="match status" value="1"/>
</dbReference>
<dbReference type="Gene3D" id="3.30.70.270">
    <property type="match status" value="1"/>
</dbReference>
<dbReference type="InterPro" id="IPR044398">
    <property type="entry name" value="Globin-sensor_dom"/>
</dbReference>
<evidence type="ECO:0000256" key="5">
    <source>
        <dbReference type="ARBA" id="ARBA00022679"/>
    </source>
</evidence>
<dbReference type="GO" id="GO:0020037">
    <property type="term" value="F:heme binding"/>
    <property type="evidence" value="ECO:0007669"/>
    <property type="project" value="InterPro"/>
</dbReference>
<dbReference type="InterPro" id="IPR039435">
    <property type="entry name" value="DosC_GS"/>
</dbReference>
<comment type="caution">
    <text evidence="13">The sequence shown here is derived from an EMBL/GenBank/DDBJ whole genome shotgun (WGS) entry which is preliminary data.</text>
</comment>
<dbReference type="SMART" id="SM00267">
    <property type="entry name" value="GGDEF"/>
    <property type="match status" value="1"/>
</dbReference>
<dbReference type="InterPro" id="IPR012292">
    <property type="entry name" value="Globin/Proto"/>
</dbReference>
<dbReference type="GO" id="GO:0052621">
    <property type="term" value="F:diguanylate cyclase activity"/>
    <property type="evidence" value="ECO:0007669"/>
    <property type="project" value="UniProtKB-EC"/>
</dbReference>
<dbReference type="NCBIfam" id="TIGR00254">
    <property type="entry name" value="GGDEF"/>
    <property type="match status" value="1"/>
</dbReference>
<keyword evidence="9" id="KW-0408">Iron</keyword>
<evidence type="ECO:0000256" key="7">
    <source>
        <dbReference type="ARBA" id="ARBA00022741"/>
    </source>
</evidence>
<comment type="cofactor">
    <cofactor evidence="1">
        <name>heme</name>
        <dbReference type="ChEBI" id="CHEBI:30413"/>
    </cofactor>
</comment>
<dbReference type="FunFam" id="3.30.70.270:FF:000001">
    <property type="entry name" value="Diguanylate cyclase domain protein"/>
    <property type="match status" value="1"/>
</dbReference>
<dbReference type="PANTHER" id="PTHR45138">
    <property type="entry name" value="REGULATORY COMPONENTS OF SENSORY TRANSDUCTION SYSTEM"/>
    <property type="match status" value="1"/>
</dbReference>